<protein>
    <recommendedName>
        <fullName evidence="4">BTB domain-containing protein</fullName>
    </recommendedName>
</protein>
<dbReference type="SMART" id="SM00875">
    <property type="entry name" value="BACK"/>
    <property type="match status" value="1"/>
</dbReference>
<dbReference type="Gene3D" id="3.30.710.10">
    <property type="entry name" value="Potassium Channel Kv1.1, Chain A"/>
    <property type="match status" value="1"/>
</dbReference>
<dbReference type="Gene3D" id="2.120.10.80">
    <property type="entry name" value="Kelch-type beta propeller"/>
    <property type="match status" value="1"/>
</dbReference>
<evidence type="ECO:0000313" key="6">
    <source>
        <dbReference type="Proteomes" id="UP000472271"/>
    </source>
</evidence>
<dbReference type="Gene3D" id="1.25.40.420">
    <property type="match status" value="1"/>
</dbReference>
<organism evidence="5 6">
    <name type="scientific">Sphaeramia orbicularis</name>
    <name type="common">orbiculate cardinalfish</name>
    <dbReference type="NCBI Taxonomy" id="375764"/>
    <lineage>
        <taxon>Eukaryota</taxon>
        <taxon>Metazoa</taxon>
        <taxon>Chordata</taxon>
        <taxon>Craniata</taxon>
        <taxon>Vertebrata</taxon>
        <taxon>Euteleostomi</taxon>
        <taxon>Actinopterygii</taxon>
        <taxon>Neopterygii</taxon>
        <taxon>Teleostei</taxon>
        <taxon>Neoteleostei</taxon>
        <taxon>Acanthomorphata</taxon>
        <taxon>Gobiaria</taxon>
        <taxon>Kurtiformes</taxon>
        <taxon>Apogonoidei</taxon>
        <taxon>Apogonidae</taxon>
        <taxon>Apogoninae</taxon>
        <taxon>Sphaeramia</taxon>
    </lineage>
</organism>
<dbReference type="SUPFAM" id="SSF54695">
    <property type="entry name" value="POZ domain"/>
    <property type="match status" value="1"/>
</dbReference>
<evidence type="ECO:0000313" key="5">
    <source>
        <dbReference type="Ensembl" id="ENSSORP00005002074.1"/>
    </source>
</evidence>
<gene>
    <name evidence="5" type="primary">klhl7</name>
</gene>
<evidence type="ECO:0000256" key="3">
    <source>
        <dbReference type="SAM" id="MobiDB-lite"/>
    </source>
</evidence>
<dbReference type="InterPro" id="IPR000210">
    <property type="entry name" value="BTB/POZ_dom"/>
</dbReference>
<dbReference type="PIRSF" id="PIRSF037037">
    <property type="entry name" value="Kelch-like_protein_gigaxonin"/>
    <property type="match status" value="1"/>
</dbReference>
<dbReference type="Pfam" id="PF00651">
    <property type="entry name" value="BTB"/>
    <property type="match status" value="1"/>
</dbReference>
<keyword evidence="6" id="KW-1185">Reference proteome</keyword>
<dbReference type="InterPro" id="IPR015915">
    <property type="entry name" value="Kelch-typ_b-propeller"/>
</dbReference>
<dbReference type="Pfam" id="PF24681">
    <property type="entry name" value="Kelch_KLHDC2_KLHL20_DRC7"/>
    <property type="match status" value="1"/>
</dbReference>
<sequence>MASPEKASSSKKKSERKCVSKEEYRQLSSIMGVMNNLRKQGTLCDVTLVVQGKHFPAHRVVLAAASHFFSLMFTTRMIESMSHEVELRCAEPEIVELLIEFIYTARISVNSSNVQSLLDAANQYQIEPVKKMCVEFLKGQIDATNCLGISSLADCMDCPELKAAAEDFSQLHFTEVYKLDEFLQLDVQQLTHLLHQDKLTVRAEAQIYDAAVRWLKYDVCNRQQYMVEVLGCVRFPLVSKTFLSKTVQAEPLIQDNPQCLKMVISGMRYHLLSLEDREDLGESSRPRRKKHDYRIALFGGSQPLSCRYFNPKDSSWTDIRCPFEKRRDATAVFWDNVVYILGGSQLFPIKRMDCYNVLKDSWYSKLGPPTPRDSLAACAAQGKIYTSGGSEVGSSALDLFECYDTRTESWQVKNSMLMARCSHGSVEANGLIYVCGGTVGNNVSGRVLNNCEVYDPSTQHCRYCALIPGGLDSVEYYDIATNEWRAASPMPWRGVTVKCAAVGEVIYVLAGFQGVGRLGHVLEYHTDTDRWVTCSKVRAFPVTSCLICVVDTCGVNEDEDMDLIDSQTHPAPVASSSASAASPSASS</sequence>
<evidence type="ECO:0000256" key="2">
    <source>
        <dbReference type="ARBA" id="ARBA00022737"/>
    </source>
</evidence>
<dbReference type="InterPro" id="IPR011333">
    <property type="entry name" value="SKP1/BTB/POZ_sf"/>
</dbReference>
<evidence type="ECO:0000256" key="1">
    <source>
        <dbReference type="ARBA" id="ARBA00022441"/>
    </source>
</evidence>
<keyword evidence="1" id="KW-0880">Kelch repeat</keyword>
<dbReference type="CDD" id="cd18237">
    <property type="entry name" value="BTB_POZ_KLHL7"/>
    <property type="match status" value="1"/>
</dbReference>
<proteinExistence type="predicted"/>
<dbReference type="PANTHER" id="PTHR24412:SF435">
    <property type="entry name" value="KELCH-LIKE PROTEIN 7"/>
    <property type="match status" value="1"/>
</dbReference>
<dbReference type="InterPro" id="IPR006652">
    <property type="entry name" value="Kelch_1"/>
</dbReference>
<dbReference type="InterPro" id="IPR030599">
    <property type="entry name" value="BTB/POZ_KLHL7"/>
</dbReference>
<dbReference type="Ensembl" id="ENSSORT00005002131.1">
    <property type="protein sequence ID" value="ENSSORP00005002074.1"/>
    <property type="gene ID" value="ENSSORG00005001267.1"/>
</dbReference>
<dbReference type="Proteomes" id="UP000472271">
    <property type="component" value="Chromosome 11"/>
</dbReference>
<dbReference type="SMART" id="SM00225">
    <property type="entry name" value="BTB"/>
    <property type="match status" value="1"/>
</dbReference>
<dbReference type="PROSITE" id="PS50097">
    <property type="entry name" value="BTB"/>
    <property type="match status" value="1"/>
</dbReference>
<dbReference type="InterPro" id="IPR011705">
    <property type="entry name" value="BACK"/>
</dbReference>
<reference evidence="5" key="1">
    <citation type="submission" date="2019-06" db="EMBL/GenBank/DDBJ databases">
        <authorList>
            <consortium name="Wellcome Sanger Institute Data Sharing"/>
        </authorList>
    </citation>
    <scope>NUCLEOTIDE SEQUENCE [LARGE SCALE GENOMIC DNA]</scope>
</reference>
<dbReference type="InterPro" id="IPR017096">
    <property type="entry name" value="BTB-kelch_protein"/>
</dbReference>
<feature type="region of interest" description="Disordered" evidence="3">
    <location>
        <begin position="565"/>
        <end position="587"/>
    </location>
</feature>
<dbReference type="SMART" id="SM00612">
    <property type="entry name" value="Kelch"/>
    <property type="match status" value="4"/>
</dbReference>
<feature type="compositionally biased region" description="Low complexity" evidence="3">
    <location>
        <begin position="570"/>
        <end position="587"/>
    </location>
</feature>
<dbReference type="Pfam" id="PF07707">
    <property type="entry name" value="BACK"/>
    <property type="match status" value="1"/>
</dbReference>
<dbReference type="AlphaFoldDB" id="A0A672YBJ2"/>
<dbReference type="SUPFAM" id="SSF117281">
    <property type="entry name" value="Kelch motif"/>
    <property type="match status" value="1"/>
</dbReference>
<accession>A0A672YBJ2</accession>
<dbReference type="PANTHER" id="PTHR24412">
    <property type="entry name" value="KELCH PROTEIN"/>
    <property type="match status" value="1"/>
</dbReference>
<reference evidence="5" key="3">
    <citation type="submission" date="2025-09" db="UniProtKB">
        <authorList>
            <consortium name="Ensembl"/>
        </authorList>
    </citation>
    <scope>IDENTIFICATION</scope>
</reference>
<name>A0A672YBJ2_9TELE</name>
<reference evidence="5" key="2">
    <citation type="submission" date="2025-08" db="UniProtKB">
        <authorList>
            <consortium name="Ensembl"/>
        </authorList>
    </citation>
    <scope>IDENTIFICATION</scope>
</reference>
<dbReference type="FunFam" id="1.25.40.420:FF:000001">
    <property type="entry name" value="Kelch-like family member 12"/>
    <property type="match status" value="1"/>
</dbReference>
<dbReference type="Pfam" id="PF01344">
    <property type="entry name" value="Kelch_1"/>
    <property type="match status" value="1"/>
</dbReference>
<dbReference type="GO" id="GO:0016567">
    <property type="term" value="P:protein ubiquitination"/>
    <property type="evidence" value="ECO:0007669"/>
    <property type="project" value="InterPro"/>
</dbReference>
<dbReference type="GO" id="GO:0031463">
    <property type="term" value="C:Cul3-RING ubiquitin ligase complex"/>
    <property type="evidence" value="ECO:0007669"/>
    <property type="project" value="InterPro"/>
</dbReference>
<keyword evidence="2" id="KW-0677">Repeat</keyword>
<evidence type="ECO:0000259" key="4">
    <source>
        <dbReference type="PROSITE" id="PS50097"/>
    </source>
</evidence>
<feature type="domain" description="BTB" evidence="4">
    <location>
        <begin position="44"/>
        <end position="111"/>
    </location>
</feature>